<dbReference type="PATRIC" id="fig|1107882.3.peg.1852"/>
<gene>
    <name evidence="2" type="ORF">MAXJ12_09428</name>
</gene>
<evidence type="ECO:0000313" key="2">
    <source>
        <dbReference type="EMBL" id="EHK57538.1"/>
    </source>
</evidence>
<dbReference type="InterPro" id="IPR010982">
    <property type="entry name" value="Lambda_DNA-bd_dom_sf"/>
</dbReference>
<dbReference type="Gene3D" id="1.10.260.40">
    <property type="entry name" value="lambda repressor-like DNA-binding domains"/>
    <property type="match status" value="1"/>
</dbReference>
<dbReference type="CDD" id="cd00093">
    <property type="entry name" value="HTH_XRE"/>
    <property type="match status" value="1"/>
</dbReference>
<dbReference type="AlphaFoldDB" id="H0HP10"/>
<dbReference type="Proteomes" id="UP000003250">
    <property type="component" value="Unassembled WGS sequence"/>
</dbReference>
<keyword evidence="3" id="KW-1185">Reference proteome</keyword>
<sequence>MTRKFIPVSEAFEEWRKDPEYVKAYDALEEEFALASALIDARAKANMTQEQVAERMNTSQSYIAKLEGSRVSPTLKALKRYAEATGSTLKISFVPRDHP</sequence>
<evidence type="ECO:0000259" key="1">
    <source>
        <dbReference type="PROSITE" id="PS50943"/>
    </source>
</evidence>
<dbReference type="SUPFAM" id="SSF47413">
    <property type="entry name" value="lambda repressor-like DNA-binding domains"/>
    <property type="match status" value="1"/>
</dbReference>
<evidence type="ECO:0000313" key="3">
    <source>
        <dbReference type="Proteomes" id="UP000003250"/>
    </source>
</evidence>
<dbReference type="InterPro" id="IPR001387">
    <property type="entry name" value="Cro/C1-type_HTH"/>
</dbReference>
<dbReference type="OrthoDB" id="9792093at2"/>
<dbReference type="SMART" id="SM00530">
    <property type="entry name" value="HTH_XRE"/>
    <property type="match status" value="1"/>
</dbReference>
<protein>
    <submittedName>
        <fullName evidence="2">XRE family transcriptional regulator</fullName>
    </submittedName>
</protein>
<proteinExistence type="predicted"/>
<dbReference type="Pfam" id="PF01381">
    <property type="entry name" value="HTH_3"/>
    <property type="match status" value="1"/>
</dbReference>
<feature type="domain" description="HTH cro/C1-type" evidence="1">
    <location>
        <begin position="38"/>
        <end position="92"/>
    </location>
</feature>
<dbReference type="EMBL" id="AHAM01000063">
    <property type="protein sequence ID" value="EHK57538.1"/>
    <property type="molecule type" value="Genomic_DNA"/>
</dbReference>
<organism evidence="2 3">
    <name type="scientific">Mesorhizobium alhagi CCNWXJ12-2</name>
    <dbReference type="NCBI Taxonomy" id="1107882"/>
    <lineage>
        <taxon>Bacteria</taxon>
        <taxon>Pseudomonadati</taxon>
        <taxon>Pseudomonadota</taxon>
        <taxon>Alphaproteobacteria</taxon>
        <taxon>Hyphomicrobiales</taxon>
        <taxon>Phyllobacteriaceae</taxon>
        <taxon>Allomesorhizobium</taxon>
    </lineage>
</organism>
<dbReference type="PROSITE" id="PS50943">
    <property type="entry name" value="HTH_CROC1"/>
    <property type="match status" value="1"/>
</dbReference>
<accession>H0HP10</accession>
<reference evidence="2 3" key="1">
    <citation type="journal article" date="2012" name="J. Bacteriol.">
        <title>Draft Genome Sequence of Mesorhizobium alhagi CCNWXJ12-2T, a Novel Salt-Resistant Species Isolated from the Desert of Northwestern China.</title>
        <authorList>
            <person name="Zhou M."/>
            <person name="Chen W."/>
            <person name="Chen H."/>
            <person name="Wei G."/>
        </authorList>
    </citation>
    <scope>NUCLEOTIDE SEQUENCE [LARGE SCALE GENOMIC DNA]</scope>
    <source>
        <strain evidence="2 3">CCNWXJ12-2</strain>
    </source>
</reference>
<name>H0HP10_9HYPH</name>
<dbReference type="RefSeq" id="WP_008835521.1">
    <property type="nucleotide sequence ID" value="NZ_AHAM01000063.1"/>
</dbReference>
<dbReference type="GO" id="GO:0003677">
    <property type="term" value="F:DNA binding"/>
    <property type="evidence" value="ECO:0007669"/>
    <property type="project" value="InterPro"/>
</dbReference>